<feature type="compositionally biased region" description="Polar residues" evidence="1">
    <location>
        <begin position="9"/>
        <end position="23"/>
    </location>
</feature>
<sequence length="159" mass="17882">MCRKPLIDGSSSSSRGTKAQSEQPKVVRQDRNRAALQREKERSFTRFKQSWASIDSRQGIESSHCCMNKSDVVSDKPSRAQTTSAMHSGRQDHVSDTRLPRPYSRARHISRRSSGIRDSVESAMGLAASKEHRLRAENIGYTQQALPPFNLSVRSIRTP</sequence>
<protein>
    <submittedName>
        <fullName evidence="2">Uncharacterized protein</fullName>
    </submittedName>
</protein>
<accession>A0A316VUA8</accession>
<keyword evidence="3" id="KW-1185">Reference proteome</keyword>
<feature type="compositionally biased region" description="Basic and acidic residues" evidence="1">
    <location>
        <begin position="25"/>
        <end position="42"/>
    </location>
</feature>
<evidence type="ECO:0000313" key="3">
    <source>
        <dbReference type="Proteomes" id="UP000245783"/>
    </source>
</evidence>
<proteinExistence type="predicted"/>
<name>A0A316VUA8_9BASI</name>
<reference evidence="2 3" key="1">
    <citation type="journal article" date="2018" name="Mol. Biol. Evol.">
        <title>Broad Genomic Sampling Reveals a Smut Pathogenic Ancestry of the Fungal Clade Ustilaginomycotina.</title>
        <authorList>
            <person name="Kijpornyongpan T."/>
            <person name="Mondo S.J."/>
            <person name="Barry K."/>
            <person name="Sandor L."/>
            <person name="Lee J."/>
            <person name="Lipzen A."/>
            <person name="Pangilinan J."/>
            <person name="LaButti K."/>
            <person name="Hainaut M."/>
            <person name="Henrissat B."/>
            <person name="Grigoriev I.V."/>
            <person name="Spatafora J.W."/>
            <person name="Aime M.C."/>
        </authorList>
    </citation>
    <scope>NUCLEOTIDE SEQUENCE [LARGE SCALE GENOMIC DNA]</scope>
    <source>
        <strain evidence="2 3">MCA 4658</strain>
    </source>
</reference>
<feature type="region of interest" description="Disordered" evidence="1">
    <location>
        <begin position="54"/>
        <end position="117"/>
    </location>
</feature>
<dbReference type="AlphaFoldDB" id="A0A316VUA8"/>
<evidence type="ECO:0000256" key="1">
    <source>
        <dbReference type="SAM" id="MobiDB-lite"/>
    </source>
</evidence>
<dbReference type="Proteomes" id="UP000245783">
    <property type="component" value="Unassembled WGS sequence"/>
</dbReference>
<dbReference type="RefSeq" id="XP_025367638.1">
    <property type="nucleotide sequence ID" value="XM_025511035.1"/>
</dbReference>
<feature type="region of interest" description="Disordered" evidence="1">
    <location>
        <begin position="1"/>
        <end position="42"/>
    </location>
</feature>
<organism evidence="2 3">
    <name type="scientific">Ceraceosorus guamensis</name>
    <dbReference type="NCBI Taxonomy" id="1522189"/>
    <lineage>
        <taxon>Eukaryota</taxon>
        <taxon>Fungi</taxon>
        <taxon>Dikarya</taxon>
        <taxon>Basidiomycota</taxon>
        <taxon>Ustilaginomycotina</taxon>
        <taxon>Exobasidiomycetes</taxon>
        <taxon>Ceraceosorales</taxon>
        <taxon>Ceraceosoraceae</taxon>
        <taxon>Ceraceosorus</taxon>
    </lineage>
</organism>
<gene>
    <name evidence="2" type="ORF">IE81DRAFT_220310</name>
</gene>
<dbReference type="GeneID" id="37032905"/>
<evidence type="ECO:0000313" key="2">
    <source>
        <dbReference type="EMBL" id="PWN40478.1"/>
    </source>
</evidence>
<dbReference type="InParanoid" id="A0A316VUA8"/>
<feature type="compositionally biased region" description="Basic and acidic residues" evidence="1">
    <location>
        <begin position="89"/>
        <end position="99"/>
    </location>
</feature>
<dbReference type="EMBL" id="KZ819416">
    <property type="protein sequence ID" value="PWN40478.1"/>
    <property type="molecule type" value="Genomic_DNA"/>
</dbReference>